<keyword evidence="1" id="KW-0812">Transmembrane</keyword>
<evidence type="ECO:0000313" key="2">
    <source>
        <dbReference type="EMBL" id="CAB4543265.1"/>
    </source>
</evidence>
<protein>
    <submittedName>
        <fullName evidence="2">Unannotated protein</fullName>
    </submittedName>
</protein>
<feature type="transmembrane region" description="Helical" evidence="1">
    <location>
        <begin position="45"/>
        <end position="63"/>
    </location>
</feature>
<evidence type="ECO:0000256" key="1">
    <source>
        <dbReference type="SAM" id="Phobius"/>
    </source>
</evidence>
<dbReference type="AlphaFoldDB" id="A0A6J6BWV3"/>
<dbReference type="EMBL" id="CAEZSR010000009">
    <property type="protein sequence ID" value="CAB4543265.1"/>
    <property type="molecule type" value="Genomic_DNA"/>
</dbReference>
<accession>A0A6J6BWV3</accession>
<keyword evidence="1" id="KW-0472">Membrane</keyword>
<feature type="transmembrane region" description="Helical" evidence="1">
    <location>
        <begin position="20"/>
        <end position="39"/>
    </location>
</feature>
<keyword evidence="1" id="KW-1133">Transmembrane helix</keyword>
<reference evidence="2" key="1">
    <citation type="submission" date="2020-05" db="EMBL/GenBank/DDBJ databases">
        <authorList>
            <person name="Chiriac C."/>
            <person name="Salcher M."/>
            <person name="Ghai R."/>
            <person name="Kavagutti S V."/>
        </authorList>
    </citation>
    <scope>NUCLEOTIDE SEQUENCE</scope>
</reference>
<sequence length="77" mass="8533">MPATTTPRPNRRRTRNLVRFAHLAAGGVLGTFVYAPDSITDPMQLAMQIAGIPLLALTGLYMWKPALFRRQSPVPSR</sequence>
<proteinExistence type="predicted"/>
<organism evidence="2">
    <name type="scientific">freshwater metagenome</name>
    <dbReference type="NCBI Taxonomy" id="449393"/>
    <lineage>
        <taxon>unclassified sequences</taxon>
        <taxon>metagenomes</taxon>
        <taxon>ecological metagenomes</taxon>
    </lineage>
</organism>
<gene>
    <name evidence="2" type="ORF">UFOPK1493_00456</name>
</gene>
<name>A0A6J6BWV3_9ZZZZ</name>